<reference evidence="2" key="2">
    <citation type="journal article" date="2015" name="Fish Shellfish Immunol.">
        <title>Early steps in the European eel (Anguilla anguilla)-Vibrio vulnificus interaction in the gills: Role of the RtxA13 toxin.</title>
        <authorList>
            <person name="Callol A."/>
            <person name="Pajuelo D."/>
            <person name="Ebbesson L."/>
            <person name="Teles M."/>
            <person name="MacKenzie S."/>
            <person name="Amaro C."/>
        </authorList>
    </citation>
    <scope>NUCLEOTIDE SEQUENCE</scope>
</reference>
<organism evidence="2">
    <name type="scientific">Anguilla anguilla</name>
    <name type="common">European freshwater eel</name>
    <name type="synonym">Muraena anguilla</name>
    <dbReference type="NCBI Taxonomy" id="7936"/>
    <lineage>
        <taxon>Eukaryota</taxon>
        <taxon>Metazoa</taxon>
        <taxon>Chordata</taxon>
        <taxon>Craniata</taxon>
        <taxon>Vertebrata</taxon>
        <taxon>Euteleostomi</taxon>
        <taxon>Actinopterygii</taxon>
        <taxon>Neopterygii</taxon>
        <taxon>Teleostei</taxon>
        <taxon>Anguilliformes</taxon>
        <taxon>Anguillidae</taxon>
        <taxon>Anguilla</taxon>
    </lineage>
</organism>
<evidence type="ECO:0000313" key="2">
    <source>
        <dbReference type="EMBL" id="JAI04097.1"/>
    </source>
</evidence>
<sequence>MTSDDEDTNKERARAADVLKRSEAMPPRSSSQNIRSNGPQNFAPCILHIVQL</sequence>
<protein>
    <submittedName>
        <fullName evidence="2">Uncharacterized protein</fullName>
    </submittedName>
</protein>
<feature type="compositionally biased region" description="Basic and acidic residues" evidence="1">
    <location>
        <begin position="9"/>
        <end position="23"/>
    </location>
</feature>
<evidence type="ECO:0000256" key="1">
    <source>
        <dbReference type="SAM" id="MobiDB-lite"/>
    </source>
</evidence>
<name>A0A0E9XNT8_ANGAN</name>
<dbReference type="AlphaFoldDB" id="A0A0E9XNT8"/>
<dbReference type="EMBL" id="GBXM01004481">
    <property type="protein sequence ID" value="JAI04097.1"/>
    <property type="molecule type" value="Transcribed_RNA"/>
</dbReference>
<proteinExistence type="predicted"/>
<accession>A0A0E9XNT8</accession>
<reference evidence="2" key="1">
    <citation type="submission" date="2014-11" db="EMBL/GenBank/DDBJ databases">
        <authorList>
            <person name="Amaro Gonzalez C."/>
        </authorList>
    </citation>
    <scope>NUCLEOTIDE SEQUENCE</scope>
</reference>
<feature type="region of interest" description="Disordered" evidence="1">
    <location>
        <begin position="1"/>
        <end position="41"/>
    </location>
</feature>
<feature type="compositionally biased region" description="Polar residues" evidence="1">
    <location>
        <begin position="28"/>
        <end position="40"/>
    </location>
</feature>